<evidence type="ECO:0000313" key="3">
    <source>
        <dbReference type="EMBL" id="SDD85759.1"/>
    </source>
</evidence>
<dbReference type="EMBL" id="FNAK01000003">
    <property type="protein sequence ID" value="SDD85759.1"/>
    <property type="molecule type" value="Genomic_DNA"/>
</dbReference>
<dbReference type="RefSeq" id="WP_068302218.1">
    <property type="nucleotide sequence ID" value="NZ_FNAK01000003.1"/>
</dbReference>
<feature type="compositionally biased region" description="Basic and acidic residues" evidence="1">
    <location>
        <begin position="263"/>
        <end position="295"/>
    </location>
</feature>
<dbReference type="CDD" id="cd11614">
    <property type="entry name" value="SAF_CpaB_FlgA_like"/>
    <property type="match status" value="1"/>
</dbReference>
<sequence length="295" mass="31313">MNPRSLILIAVAGVGVLLVVLLTRSFLSGLEQQSQQVQTTAQQLPAARILVASKPLSVGTILTKDHVSWRPWPEDGVADDYFSQPKSKIEDLVGKVVRTPVSGGEPVTKTAVVSQGEKGFMAAVLSPGMRAVTVKLSPTSSVGGFVFPGDRVDVILTQSFEMKGTKIPYVTSETVFQNVRVLGVDQRSPADTDEVKVAKTATLEVTPKMAEKVAMLERLGSLSLSLRSLAGGNDGLPSDPDSPPVGTTLTFTGSPEVSQFRPDATKDEKRDTVIVRRGSDAKEVDGAGESKEPGK</sequence>
<organism evidence="3 4">
    <name type="scientific">Kordiimonas lacus</name>
    <dbReference type="NCBI Taxonomy" id="637679"/>
    <lineage>
        <taxon>Bacteria</taxon>
        <taxon>Pseudomonadati</taxon>
        <taxon>Pseudomonadota</taxon>
        <taxon>Alphaproteobacteria</taxon>
        <taxon>Kordiimonadales</taxon>
        <taxon>Kordiimonadaceae</taxon>
        <taxon>Kordiimonas</taxon>
    </lineage>
</organism>
<evidence type="ECO:0000256" key="1">
    <source>
        <dbReference type="SAM" id="MobiDB-lite"/>
    </source>
</evidence>
<dbReference type="STRING" id="637679.GCA_001550055_01178"/>
<dbReference type="InterPro" id="IPR017592">
    <property type="entry name" value="Pilus_assmbl_Flp-typ_CpaB"/>
</dbReference>
<dbReference type="Pfam" id="PF16976">
    <property type="entry name" value="RcpC"/>
    <property type="match status" value="1"/>
</dbReference>
<dbReference type="SMART" id="SM00858">
    <property type="entry name" value="SAF"/>
    <property type="match status" value="1"/>
</dbReference>
<evidence type="ECO:0000259" key="2">
    <source>
        <dbReference type="SMART" id="SM00858"/>
    </source>
</evidence>
<dbReference type="InterPro" id="IPR013974">
    <property type="entry name" value="SAF"/>
</dbReference>
<feature type="domain" description="SAF" evidence="2">
    <location>
        <begin position="47"/>
        <end position="113"/>
    </location>
</feature>
<proteinExistence type="predicted"/>
<dbReference type="NCBIfam" id="TIGR03177">
    <property type="entry name" value="pilus_cpaB"/>
    <property type="match status" value="1"/>
</dbReference>
<evidence type="ECO:0000313" key="4">
    <source>
        <dbReference type="Proteomes" id="UP000183685"/>
    </source>
</evidence>
<dbReference type="Pfam" id="PF08666">
    <property type="entry name" value="SAF"/>
    <property type="match status" value="1"/>
</dbReference>
<feature type="compositionally biased region" description="Polar residues" evidence="1">
    <location>
        <begin position="245"/>
        <end position="257"/>
    </location>
</feature>
<dbReference type="AlphaFoldDB" id="A0A1G6Y5T1"/>
<accession>A0A1G6Y5T1</accession>
<keyword evidence="4" id="KW-1185">Reference proteome</keyword>
<dbReference type="OrthoDB" id="163768at2"/>
<feature type="region of interest" description="Disordered" evidence="1">
    <location>
        <begin position="231"/>
        <end position="295"/>
    </location>
</feature>
<gene>
    <name evidence="3" type="ORF">SAMN04488071_1497</name>
</gene>
<name>A0A1G6Y5T1_9PROT</name>
<protein>
    <submittedName>
        <fullName evidence="3">Pilus assembly protein CpaB</fullName>
    </submittedName>
</protein>
<dbReference type="InterPro" id="IPR031571">
    <property type="entry name" value="RcpC_dom"/>
</dbReference>
<reference evidence="3 4" key="1">
    <citation type="submission" date="2016-10" db="EMBL/GenBank/DDBJ databases">
        <authorList>
            <person name="de Groot N.N."/>
        </authorList>
    </citation>
    <scope>NUCLEOTIDE SEQUENCE [LARGE SCALE GENOMIC DNA]</scope>
    <source>
        <strain evidence="3 4">CGMCC 1.9109</strain>
    </source>
</reference>
<dbReference type="Proteomes" id="UP000183685">
    <property type="component" value="Unassembled WGS sequence"/>
</dbReference>